<sequence length="94" mass="10816">MTPTEWPASSPDLVPCDYRLWKWFSDHVYEAGNSATEAELKRRIRIAWEEQEEQPDRAATSYDGSLNFFLGSALLSHMKAGKFNNLIAYDFVIN</sequence>
<dbReference type="Gene3D" id="3.30.420.10">
    <property type="entry name" value="Ribonuclease H-like superfamily/Ribonuclease H"/>
    <property type="match status" value="1"/>
</dbReference>
<keyword evidence="2" id="KW-1185">Reference proteome</keyword>
<dbReference type="EMBL" id="AZBU02000002">
    <property type="protein sequence ID" value="TKR93061.1"/>
    <property type="molecule type" value="Genomic_DNA"/>
</dbReference>
<evidence type="ECO:0000313" key="1">
    <source>
        <dbReference type="EMBL" id="TKR93061.1"/>
    </source>
</evidence>
<accession>A0A4U5PAE4</accession>
<dbReference type="OrthoDB" id="7951431at2759"/>
<protein>
    <submittedName>
        <fullName evidence="1">Uncharacterized protein</fullName>
    </submittedName>
</protein>
<comment type="caution">
    <text evidence="1">The sequence shown here is derived from an EMBL/GenBank/DDBJ whole genome shotgun (WGS) entry which is preliminary data.</text>
</comment>
<proteinExistence type="predicted"/>
<name>A0A4U5PAE4_STECR</name>
<reference evidence="1 2" key="1">
    <citation type="journal article" date="2015" name="Genome Biol.">
        <title>Comparative genomics of Steinernema reveals deeply conserved gene regulatory networks.</title>
        <authorList>
            <person name="Dillman A.R."/>
            <person name="Macchietto M."/>
            <person name="Porter C.F."/>
            <person name="Rogers A."/>
            <person name="Williams B."/>
            <person name="Antoshechkin I."/>
            <person name="Lee M.M."/>
            <person name="Goodwin Z."/>
            <person name="Lu X."/>
            <person name="Lewis E.E."/>
            <person name="Goodrich-Blair H."/>
            <person name="Stock S.P."/>
            <person name="Adams B.J."/>
            <person name="Sternberg P.W."/>
            <person name="Mortazavi A."/>
        </authorList>
    </citation>
    <scope>NUCLEOTIDE SEQUENCE [LARGE SCALE GENOMIC DNA]</scope>
    <source>
        <strain evidence="1 2">ALL</strain>
    </source>
</reference>
<dbReference type="InterPro" id="IPR036397">
    <property type="entry name" value="RNaseH_sf"/>
</dbReference>
<reference evidence="1 2" key="2">
    <citation type="journal article" date="2019" name="G3 (Bethesda)">
        <title>Hybrid Assembly of the Genome of the Entomopathogenic Nematode Steinernema carpocapsae Identifies the X-Chromosome.</title>
        <authorList>
            <person name="Serra L."/>
            <person name="Macchietto M."/>
            <person name="Macias-Munoz A."/>
            <person name="McGill C.J."/>
            <person name="Rodriguez I.M."/>
            <person name="Rodriguez B."/>
            <person name="Murad R."/>
            <person name="Mortazavi A."/>
        </authorList>
    </citation>
    <scope>NUCLEOTIDE SEQUENCE [LARGE SCALE GENOMIC DNA]</scope>
    <source>
        <strain evidence="1 2">ALL</strain>
    </source>
</reference>
<dbReference type="Proteomes" id="UP000298663">
    <property type="component" value="Unassembled WGS sequence"/>
</dbReference>
<organism evidence="1 2">
    <name type="scientific">Steinernema carpocapsae</name>
    <name type="common">Entomopathogenic nematode</name>
    <dbReference type="NCBI Taxonomy" id="34508"/>
    <lineage>
        <taxon>Eukaryota</taxon>
        <taxon>Metazoa</taxon>
        <taxon>Ecdysozoa</taxon>
        <taxon>Nematoda</taxon>
        <taxon>Chromadorea</taxon>
        <taxon>Rhabditida</taxon>
        <taxon>Tylenchina</taxon>
        <taxon>Panagrolaimomorpha</taxon>
        <taxon>Strongyloidoidea</taxon>
        <taxon>Steinernematidae</taxon>
        <taxon>Steinernema</taxon>
    </lineage>
</organism>
<gene>
    <name evidence="1" type="ORF">L596_007593</name>
</gene>
<evidence type="ECO:0000313" key="2">
    <source>
        <dbReference type="Proteomes" id="UP000298663"/>
    </source>
</evidence>
<dbReference type="GO" id="GO:0003676">
    <property type="term" value="F:nucleic acid binding"/>
    <property type="evidence" value="ECO:0007669"/>
    <property type="project" value="InterPro"/>
</dbReference>
<dbReference type="AlphaFoldDB" id="A0A4U5PAE4"/>